<organism evidence="3 4">
    <name type="scientific">Paludisphaera mucosa</name>
    <dbReference type="NCBI Taxonomy" id="3030827"/>
    <lineage>
        <taxon>Bacteria</taxon>
        <taxon>Pseudomonadati</taxon>
        <taxon>Planctomycetota</taxon>
        <taxon>Planctomycetia</taxon>
        <taxon>Isosphaerales</taxon>
        <taxon>Isosphaeraceae</taxon>
        <taxon>Paludisphaera</taxon>
    </lineage>
</organism>
<dbReference type="InterPro" id="IPR032698">
    <property type="entry name" value="SirB1_N"/>
</dbReference>
<evidence type="ECO:0000313" key="4">
    <source>
        <dbReference type="Proteomes" id="UP001216907"/>
    </source>
</evidence>
<dbReference type="Proteomes" id="UP001216907">
    <property type="component" value="Unassembled WGS sequence"/>
</dbReference>
<sequence>MRSTDPSSPEFDRVVAGDPRPDLARVALEIARDFHPGLDVEACLGRIHALAERVRLRRREGASARKVLGQINWVLFIEEGYTGNTEDYFDPRNSFLDEVLDRKTGIPISLSILYGSIAERLGVSLGPVNSPAHFLLRLDDGESTFVDPFHGGELLDPDACQRRIAELTGKPGPLPEARLAACSPATVVARMLRNLKSIYVGQEDFASAHVVQRRLAAVATDPLEQRDLGMLCLQLDRAGEAIDPLVAYLRSRPTAADAETVEALLSGARAIVAQWN</sequence>
<evidence type="ECO:0000313" key="3">
    <source>
        <dbReference type="EMBL" id="MDG3003699.1"/>
    </source>
</evidence>
<evidence type="ECO:0000256" key="1">
    <source>
        <dbReference type="ARBA" id="ARBA00007100"/>
    </source>
</evidence>
<evidence type="ECO:0000259" key="2">
    <source>
        <dbReference type="Pfam" id="PF13369"/>
    </source>
</evidence>
<dbReference type="RefSeq" id="WP_277860049.1">
    <property type="nucleotide sequence ID" value="NZ_JARRAG010000001.1"/>
</dbReference>
<proteinExistence type="inferred from homology"/>
<protein>
    <submittedName>
        <fullName evidence="3">Transglutaminase-like domain-containing protein</fullName>
    </submittedName>
</protein>
<dbReference type="Pfam" id="PF13369">
    <property type="entry name" value="Transglut_core2"/>
    <property type="match status" value="1"/>
</dbReference>
<dbReference type="PANTHER" id="PTHR31350:SF21">
    <property type="entry name" value="F-BOX ONLY PROTEIN 21"/>
    <property type="match status" value="1"/>
</dbReference>
<gene>
    <name evidence="3" type="ORF">PZE19_07955</name>
</gene>
<dbReference type="EMBL" id="JARRAG010000001">
    <property type="protein sequence ID" value="MDG3003699.1"/>
    <property type="molecule type" value="Genomic_DNA"/>
</dbReference>
<feature type="domain" description="Protein SirB1 N-terminal" evidence="2">
    <location>
        <begin position="43"/>
        <end position="193"/>
    </location>
</feature>
<comment type="caution">
    <text evidence="3">The sequence shown here is derived from an EMBL/GenBank/DDBJ whole genome shotgun (WGS) entry which is preliminary data.</text>
</comment>
<dbReference type="Pfam" id="PF13371">
    <property type="entry name" value="TPR_9"/>
    <property type="match status" value="1"/>
</dbReference>
<keyword evidence="4" id="KW-1185">Reference proteome</keyword>
<name>A0ABT6F7Y9_9BACT</name>
<reference evidence="3 4" key="1">
    <citation type="submission" date="2023-03" db="EMBL/GenBank/DDBJ databases">
        <title>Paludisphaera mucosa sp. nov. a novel planctomycete from northern fen.</title>
        <authorList>
            <person name="Ivanova A."/>
        </authorList>
    </citation>
    <scope>NUCLEOTIDE SEQUENCE [LARGE SCALE GENOMIC DNA]</scope>
    <source>
        <strain evidence="3 4">Pla2</strain>
    </source>
</reference>
<accession>A0ABT6F7Y9</accession>
<comment type="similarity">
    <text evidence="1">Belongs to the UPF0162 family.</text>
</comment>
<dbReference type="PANTHER" id="PTHR31350">
    <property type="entry name" value="SI:DKEY-261L7.2"/>
    <property type="match status" value="1"/>
</dbReference>